<dbReference type="GO" id="GO:0016787">
    <property type="term" value="F:hydrolase activity"/>
    <property type="evidence" value="ECO:0007669"/>
    <property type="project" value="UniProtKB-KW"/>
</dbReference>
<evidence type="ECO:0000313" key="5">
    <source>
        <dbReference type="Proteomes" id="UP000035963"/>
    </source>
</evidence>
<gene>
    <name evidence="4" type="ORF">EOS_26665</name>
</gene>
<keyword evidence="2 4" id="KW-0378">Hydrolase</keyword>
<protein>
    <submittedName>
        <fullName evidence="4">Hydrolase</fullName>
    </submittedName>
</protein>
<dbReference type="PANTHER" id="PTHR48081:SF8">
    <property type="entry name" value="ALPHA_BETA HYDROLASE FOLD-3 DOMAIN-CONTAINING PROTEIN-RELATED"/>
    <property type="match status" value="1"/>
</dbReference>
<evidence type="ECO:0000256" key="2">
    <source>
        <dbReference type="ARBA" id="ARBA00022801"/>
    </source>
</evidence>
<dbReference type="Proteomes" id="UP000035963">
    <property type="component" value="Unassembled WGS sequence"/>
</dbReference>
<dbReference type="EMBL" id="AEJF01000160">
    <property type="protein sequence ID" value="KLU23149.1"/>
    <property type="molecule type" value="Genomic_DNA"/>
</dbReference>
<comment type="caution">
    <text evidence="4">The sequence shown here is derived from an EMBL/GenBank/DDBJ whole genome shotgun (WGS) entry which is preliminary data.</text>
</comment>
<evidence type="ECO:0000313" key="4">
    <source>
        <dbReference type="EMBL" id="KLU23149.1"/>
    </source>
</evidence>
<name>A0A0J1CR94_9BURK</name>
<dbReference type="RefSeq" id="WP_047895190.1">
    <property type="nucleotide sequence ID" value="NZ_AEJF01000160.1"/>
</dbReference>
<evidence type="ECO:0000256" key="1">
    <source>
        <dbReference type="ARBA" id="ARBA00010515"/>
    </source>
</evidence>
<reference evidence="4 5" key="1">
    <citation type="journal article" date="2015" name="Genome Announc.">
        <title>Draft Genome Sequence of Burkholderia sp. Strain PML1(12), an Ectomycorrhizosphere-Inhabiting Bacterium with Effective Mineral-Weathering Ability.</title>
        <authorList>
            <person name="Uroz S."/>
            <person name="Oger P."/>
        </authorList>
    </citation>
    <scope>NUCLEOTIDE SEQUENCE [LARGE SCALE GENOMIC DNA]</scope>
    <source>
        <strain evidence="5">PML1(12)</strain>
    </source>
</reference>
<accession>A0A0J1CR94</accession>
<evidence type="ECO:0000259" key="3">
    <source>
        <dbReference type="Pfam" id="PF07859"/>
    </source>
</evidence>
<dbReference type="AlphaFoldDB" id="A0A0J1CR94"/>
<dbReference type="PROSITE" id="PS01173">
    <property type="entry name" value="LIPASE_GDXG_HIS"/>
    <property type="match status" value="1"/>
</dbReference>
<feature type="domain" description="Alpha/beta hydrolase fold-3" evidence="3">
    <location>
        <begin position="80"/>
        <end position="152"/>
    </location>
</feature>
<feature type="non-terminal residue" evidence="4">
    <location>
        <position position="153"/>
    </location>
</feature>
<dbReference type="InterPro" id="IPR013094">
    <property type="entry name" value="AB_hydrolase_3"/>
</dbReference>
<dbReference type="PANTHER" id="PTHR48081">
    <property type="entry name" value="AB HYDROLASE SUPERFAMILY PROTEIN C4A8.06C"/>
    <property type="match status" value="1"/>
</dbReference>
<comment type="similarity">
    <text evidence="1">Belongs to the 'GDXG' lipolytic enzyme family.</text>
</comment>
<sequence length="153" mass="16904">MTIDVDLLAYYAKVAKVFPELPADADPLAIRRQFQNVAREFAAPRPAGVDVEDLVLPLDGRALRTRVYRPVEAKKPLPLVVYLHGGGWVVGDLDTHDLMVARLAVDSHCAVVSVDYRMAPEHPFPAPVDDALDALLWLAEHRSRLGFATNRLG</sequence>
<dbReference type="Gene3D" id="3.40.50.1820">
    <property type="entry name" value="alpha/beta hydrolase"/>
    <property type="match status" value="1"/>
</dbReference>
<organism evidence="4 5">
    <name type="scientific">Caballeronia mineralivorans PML1(12)</name>
    <dbReference type="NCBI Taxonomy" id="908627"/>
    <lineage>
        <taxon>Bacteria</taxon>
        <taxon>Pseudomonadati</taxon>
        <taxon>Pseudomonadota</taxon>
        <taxon>Betaproteobacteria</taxon>
        <taxon>Burkholderiales</taxon>
        <taxon>Burkholderiaceae</taxon>
        <taxon>Caballeronia</taxon>
    </lineage>
</organism>
<dbReference type="Pfam" id="PF07859">
    <property type="entry name" value="Abhydrolase_3"/>
    <property type="match status" value="1"/>
</dbReference>
<dbReference type="InterPro" id="IPR050300">
    <property type="entry name" value="GDXG_lipolytic_enzyme"/>
</dbReference>
<keyword evidence="5" id="KW-1185">Reference proteome</keyword>
<dbReference type="InterPro" id="IPR002168">
    <property type="entry name" value="Lipase_GDXG_HIS_AS"/>
</dbReference>
<dbReference type="OrthoDB" id="9794445at2"/>
<dbReference type="SUPFAM" id="SSF53474">
    <property type="entry name" value="alpha/beta-Hydrolases"/>
    <property type="match status" value="1"/>
</dbReference>
<proteinExistence type="inferred from homology"/>
<dbReference type="InterPro" id="IPR029058">
    <property type="entry name" value="AB_hydrolase_fold"/>
</dbReference>